<dbReference type="KEGG" id="mdu:MDUV_07720"/>
<dbReference type="Pfam" id="PF09990">
    <property type="entry name" value="DUF2231"/>
    <property type="match status" value="1"/>
</dbReference>
<dbReference type="AlphaFoldDB" id="A0A7I7JXS7"/>
<protein>
    <submittedName>
        <fullName evidence="1">Membrane protein</fullName>
    </submittedName>
</protein>
<reference evidence="1 2" key="1">
    <citation type="journal article" date="2019" name="Emerg. Microbes Infect.">
        <title>Comprehensive subspecies identification of 175 nontuberculous mycobacteria species based on 7547 genomic profiles.</title>
        <authorList>
            <person name="Matsumoto Y."/>
            <person name="Kinjo T."/>
            <person name="Motooka D."/>
            <person name="Nabeya D."/>
            <person name="Jung N."/>
            <person name="Uechi K."/>
            <person name="Horii T."/>
            <person name="Iida T."/>
            <person name="Fujita J."/>
            <person name="Nakamura S."/>
        </authorList>
    </citation>
    <scope>NUCLEOTIDE SEQUENCE [LARGE SCALE GENOMIC DNA]</scope>
    <source>
        <strain evidence="1 2">JCM 6396</strain>
    </source>
</reference>
<name>A0A7I7JXS7_9MYCO</name>
<dbReference type="Proteomes" id="UP000467006">
    <property type="component" value="Chromosome"/>
</dbReference>
<dbReference type="OrthoDB" id="147178at2"/>
<proteinExistence type="predicted"/>
<accession>A0A7I7JXS7</accession>
<dbReference type="InterPro" id="IPR019251">
    <property type="entry name" value="DUF2231_TM"/>
</dbReference>
<evidence type="ECO:0000313" key="2">
    <source>
        <dbReference type="Proteomes" id="UP000467006"/>
    </source>
</evidence>
<dbReference type="RefSeq" id="WP_098006580.1">
    <property type="nucleotide sequence ID" value="NZ_AP022563.1"/>
</dbReference>
<evidence type="ECO:0000313" key="1">
    <source>
        <dbReference type="EMBL" id="BBX15912.1"/>
    </source>
</evidence>
<sequence>MNVHSLLRSAESVRALDPPADRAAETVERVLGGRAVGRALRGSWLGHPVHPLLVFLPLGSWMTALLFDIGLRDRTTARRLLAVGLAAAPPTALAGWAEFPLLNREQRRVGLLHAVVNGVAIGLFALAYRAHGKEHHRRATVLTVLALLIVSVGGSLGGHLSYAQGAGVHRWQAPHHGGDLASYALGRAA</sequence>
<dbReference type="EMBL" id="AP022563">
    <property type="protein sequence ID" value="BBX15912.1"/>
    <property type="molecule type" value="Genomic_DNA"/>
</dbReference>
<organism evidence="1 2">
    <name type="scientific">Mycolicibacterium duvalii</name>
    <dbReference type="NCBI Taxonomy" id="39688"/>
    <lineage>
        <taxon>Bacteria</taxon>
        <taxon>Bacillati</taxon>
        <taxon>Actinomycetota</taxon>
        <taxon>Actinomycetes</taxon>
        <taxon>Mycobacteriales</taxon>
        <taxon>Mycobacteriaceae</taxon>
        <taxon>Mycolicibacterium</taxon>
    </lineage>
</organism>
<gene>
    <name evidence="1" type="ORF">MDUV_07720</name>
</gene>
<keyword evidence="2" id="KW-1185">Reference proteome</keyword>